<evidence type="ECO:0000259" key="4">
    <source>
        <dbReference type="Pfam" id="PF01055"/>
    </source>
</evidence>
<dbReference type="SUPFAM" id="SSF51445">
    <property type="entry name" value="(Trans)glycosidases"/>
    <property type="match status" value="1"/>
</dbReference>
<accession>A0A6B3BY48</accession>
<evidence type="ECO:0000256" key="3">
    <source>
        <dbReference type="SAM" id="MobiDB-lite"/>
    </source>
</evidence>
<evidence type="ECO:0000313" key="5">
    <source>
        <dbReference type="EMBL" id="NEC89288.1"/>
    </source>
</evidence>
<gene>
    <name evidence="5" type="ORF">G3I71_26540</name>
</gene>
<dbReference type="Gene3D" id="3.20.20.80">
    <property type="entry name" value="Glycosidases"/>
    <property type="match status" value="1"/>
</dbReference>
<dbReference type="AlphaFoldDB" id="A0A6B3BY48"/>
<organism evidence="5">
    <name type="scientific">Streptomyces sp. SID12501</name>
    <dbReference type="NCBI Taxonomy" id="2706042"/>
    <lineage>
        <taxon>Bacteria</taxon>
        <taxon>Bacillati</taxon>
        <taxon>Actinomycetota</taxon>
        <taxon>Actinomycetes</taxon>
        <taxon>Kitasatosporales</taxon>
        <taxon>Streptomycetaceae</taxon>
        <taxon>Streptomyces</taxon>
    </lineage>
</organism>
<dbReference type="Pfam" id="PF01055">
    <property type="entry name" value="Glyco_hydro_31_2nd"/>
    <property type="match status" value="1"/>
</dbReference>
<protein>
    <recommendedName>
        <fullName evidence="4">Glycoside hydrolase family 31 TIM barrel domain-containing protein</fullName>
    </recommendedName>
</protein>
<feature type="domain" description="Glycoside hydrolase family 31 TIM barrel" evidence="4">
    <location>
        <begin position="13"/>
        <end position="133"/>
    </location>
</feature>
<feature type="compositionally biased region" description="Basic and acidic residues" evidence="3">
    <location>
        <begin position="18"/>
        <end position="30"/>
    </location>
</feature>
<dbReference type="InterPro" id="IPR051816">
    <property type="entry name" value="Glycosyl_Hydrolase_31"/>
</dbReference>
<comment type="similarity">
    <text evidence="1 2">Belongs to the glycosyl hydrolase 31 family.</text>
</comment>
<dbReference type="GO" id="GO:0005975">
    <property type="term" value="P:carbohydrate metabolic process"/>
    <property type="evidence" value="ECO:0007669"/>
    <property type="project" value="InterPro"/>
</dbReference>
<reference evidence="5" key="1">
    <citation type="submission" date="2020-01" db="EMBL/GenBank/DDBJ databases">
        <title>Insect and environment-associated Actinomycetes.</title>
        <authorList>
            <person name="Currrie C."/>
            <person name="Chevrette M."/>
            <person name="Carlson C."/>
            <person name="Stubbendieck R."/>
            <person name="Wendt-Pienkowski E."/>
        </authorList>
    </citation>
    <scope>NUCLEOTIDE SEQUENCE</scope>
    <source>
        <strain evidence="5">SID12501</strain>
    </source>
</reference>
<dbReference type="PANTHER" id="PTHR43863:SF2">
    <property type="entry name" value="MALTASE-GLUCOAMYLASE"/>
    <property type="match status" value="1"/>
</dbReference>
<dbReference type="InterPro" id="IPR017853">
    <property type="entry name" value="GH"/>
</dbReference>
<dbReference type="GO" id="GO:0004553">
    <property type="term" value="F:hydrolase activity, hydrolyzing O-glycosyl compounds"/>
    <property type="evidence" value="ECO:0007669"/>
    <property type="project" value="InterPro"/>
</dbReference>
<dbReference type="InterPro" id="IPR000322">
    <property type="entry name" value="Glyco_hydro_31_TIM"/>
</dbReference>
<dbReference type="PANTHER" id="PTHR43863">
    <property type="entry name" value="HYDROLASE, PUTATIVE (AFU_ORTHOLOGUE AFUA_1G03140)-RELATED"/>
    <property type="match status" value="1"/>
</dbReference>
<feature type="region of interest" description="Disordered" evidence="3">
    <location>
        <begin position="15"/>
        <end position="59"/>
    </location>
</feature>
<proteinExistence type="inferred from homology"/>
<sequence length="169" mass="18782">MTGCSAAARGCALLHTPGPHEGRRGADPHRRPVALPRSGSPGRQRRGAVTRSGDVTATRATPRAQIADGLDFRTTGNLRRRCGIGGFFVDRKEQRFWRGDFPADCDDVGHRELYVRRLQFAAFMPMFRSHATQPPYSPDLSTDHISRLGNLPLAPEYIYQLNHGFLSNL</sequence>
<keyword evidence="2" id="KW-0378">Hydrolase</keyword>
<name>A0A6B3BY48_9ACTN</name>
<dbReference type="EMBL" id="JAAGLU010000023">
    <property type="protein sequence ID" value="NEC89288.1"/>
    <property type="molecule type" value="Genomic_DNA"/>
</dbReference>
<evidence type="ECO:0000256" key="1">
    <source>
        <dbReference type="ARBA" id="ARBA00007806"/>
    </source>
</evidence>
<comment type="caution">
    <text evidence="5">The sequence shown here is derived from an EMBL/GenBank/DDBJ whole genome shotgun (WGS) entry which is preliminary data.</text>
</comment>
<keyword evidence="2" id="KW-0326">Glycosidase</keyword>
<evidence type="ECO:0000256" key="2">
    <source>
        <dbReference type="RuleBase" id="RU361185"/>
    </source>
</evidence>